<evidence type="ECO:0000256" key="5">
    <source>
        <dbReference type="ARBA" id="ARBA00023136"/>
    </source>
</evidence>
<name>A0ABY8PR26_9BACT</name>
<feature type="transmembrane region" description="Helical" evidence="6">
    <location>
        <begin position="104"/>
        <end position="125"/>
    </location>
</feature>
<keyword evidence="5 6" id="KW-0472">Membrane</keyword>
<accession>A0ABY8PR26</accession>
<sequence>MKQSLYILLFGVILGLIFISKPFILLIFSSILIFSISALGLNIISGYAGQISIGHGAFMAIGAYTTAYLTLNFHMPFVVNLFISIVLSAILGLLIGLPALRLKGFYLAIATMAFGIAIEQLIGAIEPLGGHIGLRNIPSLIKNDFGMYIINLIFYVILTFFALKIVNSPIGIKYKMVRESEVASKAYGINISYIKLHAFVISAILGGISGTLYAHTLGYVSPSDFGLSTSLNLLAMIIIGGISTIHGGLIGATIITGLPFLFSRSSIPMSLIFGTLLIIFVLFFPKGIFYGLLMGFYKYFEIPYVKIKKSAWRRKNMGEKYIEVNNKKICYYENGNGKPVIMIHGNFASARWYQKVMDIEGYHTYAMDLPNFGRSDRIEKCDIDLYADYVKMFMDKLQIEKAIIVGHSLGGAVAQSLSFRYPEKSEKMILIDSAPIDGLKTPEEYYPILEMYKGNKTLLKQALNGIMPENKDEKLLDELTNEALLMKEECFTGNARALEKINYVNLAKNYKNKVLFIVGKKDLLITEEMAKNTIRYLKGEIKIIEHVGHSVIVEDPELFKEIMKNF</sequence>
<reference evidence="8 9" key="1">
    <citation type="submission" date="2021-02" db="EMBL/GenBank/DDBJ databases">
        <title>Characterization of Marinitoga sp. nov. str. BP5-C20A.</title>
        <authorList>
            <person name="Erauso G."/>
            <person name="Postec A."/>
        </authorList>
    </citation>
    <scope>NUCLEOTIDE SEQUENCE [LARGE SCALE GENOMIC DNA]</scope>
    <source>
        <strain evidence="8 9">BP5-C20A</strain>
    </source>
</reference>
<evidence type="ECO:0000313" key="8">
    <source>
        <dbReference type="EMBL" id="WGS65107.1"/>
    </source>
</evidence>
<feature type="transmembrane region" description="Helical" evidence="6">
    <location>
        <begin position="233"/>
        <end position="262"/>
    </location>
</feature>
<dbReference type="InterPro" id="IPR043428">
    <property type="entry name" value="LivM-like"/>
</dbReference>
<evidence type="ECO:0000256" key="4">
    <source>
        <dbReference type="ARBA" id="ARBA00022989"/>
    </source>
</evidence>
<evidence type="ECO:0000256" key="2">
    <source>
        <dbReference type="ARBA" id="ARBA00022475"/>
    </source>
</evidence>
<proteinExistence type="predicted"/>
<dbReference type="InterPro" id="IPR029058">
    <property type="entry name" value="AB_hydrolase_fold"/>
</dbReference>
<keyword evidence="8" id="KW-0378">Hydrolase</keyword>
<gene>
    <name evidence="8" type="ORF">JRV97_00705</name>
</gene>
<dbReference type="PANTHER" id="PTHR30482:SF10">
    <property type="entry name" value="HIGH-AFFINITY BRANCHED-CHAIN AMINO ACID TRANSPORT PROTEIN BRAE"/>
    <property type="match status" value="1"/>
</dbReference>
<dbReference type="RefSeq" id="WP_280999276.1">
    <property type="nucleotide sequence ID" value="NZ_CP069362.1"/>
</dbReference>
<feature type="transmembrane region" description="Helical" evidence="6">
    <location>
        <begin position="51"/>
        <end position="71"/>
    </location>
</feature>
<keyword evidence="9" id="KW-1185">Reference proteome</keyword>
<feature type="domain" description="AB hydrolase-1" evidence="7">
    <location>
        <begin position="338"/>
        <end position="439"/>
    </location>
</feature>
<feature type="transmembrane region" description="Helical" evidence="6">
    <location>
        <begin position="77"/>
        <end position="97"/>
    </location>
</feature>
<dbReference type="SUPFAM" id="SSF53474">
    <property type="entry name" value="alpha/beta-Hydrolases"/>
    <property type="match status" value="1"/>
</dbReference>
<dbReference type="CDD" id="cd06581">
    <property type="entry name" value="TM_PBP1_LivM_like"/>
    <property type="match status" value="1"/>
</dbReference>
<organism evidence="8 9">
    <name type="scientific">Marinitoga aeolica</name>
    <dbReference type="NCBI Taxonomy" id="2809031"/>
    <lineage>
        <taxon>Bacteria</taxon>
        <taxon>Thermotogati</taxon>
        <taxon>Thermotogota</taxon>
        <taxon>Thermotogae</taxon>
        <taxon>Petrotogales</taxon>
        <taxon>Petrotogaceae</taxon>
        <taxon>Marinitoga</taxon>
    </lineage>
</organism>
<dbReference type="EMBL" id="CP069362">
    <property type="protein sequence ID" value="WGS65107.1"/>
    <property type="molecule type" value="Genomic_DNA"/>
</dbReference>
<keyword evidence="4 6" id="KW-1133">Transmembrane helix</keyword>
<feature type="transmembrane region" description="Helical" evidence="6">
    <location>
        <begin position="187"/>
        <end position="213"/>
    </location>
</feature>
<feature type="transmembrane region" description="Helical" evidence="6">
    <location>
        <begin position="6"/>
        <end position="39"/>
    </location>
</feature>
<feature type="transmembrane region" description="Helical" evidence="6">
    <location>
        <begin position="271"/>
        <end position="297"/>
    </location>
</feature>
<evidence type="ECO:0000256" key="1">
    <source>
        <dbReference type="ARBA" id="ARBA00004651"/>
    </source>
</evidence>
<dbReference type="GO" id="GO:0016787">
    <property type="term" value="F:hydrolase activity"/>
    <property type="evidence" value="ECO:0007669"/>
    <property type="project" value="UniProtKB-KW"/>
</dbReference>
<protein>
    <submittedName>
        <fullName evidence="8">Alpha/beta fold hydrolase</fullName>
    </submittedName>
</protein>
<evidence type="ECO:0000256" key="3">
    <source>
        <dbReference type="ARBA" id="ARBA00022692"/>
    </source>
</evidence>
<dbReference type="Gene3D" id="3.40.50.1820">
    <property type="entry name" value="alpha/beta hydrolase"/>
    <property type="match status" value="1"/>
</dbReference>
<dbReference type="PRINTS" id="PR00111">
    <property type="entry name" value="ABHYDROLASE"/>
</dbReference>
<keyword evidence="2" id="KW-1003">Cell membrane</keyword>
<comment type="subcellular location">
    <subcellularLocation>
        <location evidence="1">Cell membrane</location>
        <topology evidence="1">Multi-pass membrane protein</topology>
    </subcellularLocation>
</comment>
<dbReference type="InterPro" id="IPR000073">
    <property type="entry name" value="AB_hydrolase_1"/>
</dbReference>
<dbReference type="Proteomes" id="UP001232493">
    <property type="component" value="Chromosome"/>
</dbReference>
<evidence type="ECO:0000256" key="6">
    <source>
        <dbReference type="SAM" id="Phobius"/>
    </source>
</evidence>
<evidence type="ECO:0000259" key="7">
    <source>
        <dbReference type="Pfam" id="PF00561"/>
    </source>
</evidence>
<evidence type="ECO:0000313" key="9">
    <source>
        <dbReference type="Proteomes" id="UP001232493"/>
    </source>
</evidence>
<dbReference type="PANTHER" id="PTHR30482">
    <property type="entry name" value="HIGH-AFFINITY BRANCHED-CHAIN AMINO ACID TRANSPORT SYSTEM PERMEASE"/>
    <property type="match status" value="1"/>
</dbReference>
<dbReference type="InterPro" id="IPR001851">
    <property type="entry name" value="ABC_transp_permease"/>
</dbReference>
<dbReference type="Pfam" id="PF00561">
    <property type="entry name" value="Abhydrolase_1"/>
    <property type="match status" value="1"/>
</dbReference>
<keyword evidence="3 6" id="KW-0812">Transmembrane</keyword>
<dbReference type="Pfam" id="PF02653">
    <property type="entry name" value="BPD_transp_2"/>
    <property type="match status" value="1"/>
</dbReference>
<feature type="transmembrane region" description="Helical" evidence="6">
    <location>
        <begin position="145"/>
        <end position="166"/>
    </location>
</feature>